<evidence type="ECO:0000259" key="3">
    <source>
        <dbReference type="PROSITE" id="PS51462"/>
    </source>
</evidence>
<dbReference type="InterPro" id="IPR020084">
    <property type="entry name" value="NUDIX_hydrolase_CS"/>
</dbReference>
<comment type="caution">
    <text evidence="4">The sequence shown here is derived from an EMBL/GenBank/DDBJ whole genome shotgun (WGS) entry which is preliminary data.</text>
</comment>
<dbReference type="PROSITE" id="PS51462">
    <property type="entry name" value="NUDIX"/>
    <property type="match status" value="1"/>
</dbReference>
<dbReference type="RefSeq" id="WP_113866136.1">
    <property type="nucleotide sequence ID" value="NZ_BAABQN010000001.1"/>
</dbReference>
<dbReference type="InterPro" id="IPR000086">
    <property type="entry name" value="NUDIX_hydrolase_dom"/>
</dbReference>
<dbReference type="OrthoDB" id="9806150at2"/>
<name>A0A366EGL5_9BACI</name>
<dbReference type="GO" id="GO:0019693">
    <property type="term" value="P:ribose phosphate metabolic process"/>
    <property type="evidence" value="ECO:0007669"/>
    <property type="project" value="TreeGrafter"/>
</dbReference>
<dbReference type="GO" id="GO:0006753">
    <property type="term" value="P:nucleoside phosphate metabolic process"/>
    <property type="evidence" value="ECO:0007669"/>
    <property type="project" value="TreeGrafter"/>
</dbReference>
<organism evidence="4 5">
    <name type="scientific">Paraliobacillus ryukyuensis</name>
    <dbReference type="NCBI Taxonomy" id="200904"/>
    <lineage>
        <taxon>Bacteria</taxon>
        <taxon>Bacillati</taxon>
        <taxon>Bacillota</taxon>
        <taxon>Bacilli</taxon>
        <taxon>Bacillales</taxon>
        <taxon>Bacillaceae</taxon>
        <taxon>Paraliobacillus</taxon>
    </lineage>
</organism>
<evidence type="ECO:0000256" key="2">
    <source>
        <dbReference type="ARBA" id="ARBA00022801"/>
    </source>
</evidence>
<keyword evidence="2" id="KW-0378">Hydrolase</keyword>
<protein>
    <submittedName>
        <fullName evidence="4">ADP-ribose pyrophosphatase</fullName>
    </submittedName>
</protein>
<dbReference type="Pfam" id="PF00293">
    <property type="entry name" value="NUDIX"/>
    <property type="match status" value="1"/>
</dbReference>
<comment type="cofactor">
    <cofactor evidence="1">
        <name>Mg(2+)</name>
        <dbReference type="ChEBI" id="CHEBI:18420"/>
    </cofactor>
</comment>
<dbReference type="FunFam" id="3.90.79.10:FF:000024">
    <property type="entry name" value="ADP-ribose pyrophosphatase"/>
    <property type="match status" value="1"/>
</dbReference>
<accession>A0A366EGL5</accession>
<sequence>MGQKFQETTLSTNSIFRGNIIELQIDDVSLPNGKTSTREIVKHPGAVAIMAITENKKIIMVEQYRKPLEKSILEIPAGKLEPGEQPAITAKRELEEETGYTTDQLEYVTSFYTSPGFSDELMYLYFTDQLAPVTESSQLDEDEFVEVKHISLAEADSLIQQQEIHDAKTILALSYLKERFSK</sequence>
<dbReference type="CDD" id="cd03424">
    <property type="entry name" value="NUDIX_ADPRase_Nudt5_UGPPase_Nudt14"/>
    <property type="match status" value="1"/>
</dbReference>
<dbReference type="GO" id="GO:0005829">
    <property type="term" value="C:cytosol"/>
    <property type="evidence" value="ECO:0007669"/>
    <property type="project" value="TreeGrafter"/>
</dbReference>
<keyword evidence="5" id="KW-1185">Reference proteome</keyword>
<evidence type="ECO:0000313" key="5">
    <source>
        <dbReference type="Proteomes" id="UP000252254"/>
    </source>
</evidence>
<dbReference type="PANTHER" id="PTHR11839:SF18">
    <property type="entry name" value="NUDIX HYDROLASE DOMAIN-CONTAINING PROTEIN"/>
    <property type="match status" value="1"/>
</dbReference>
<dbReference type="AlphaFoldDB" id="A0A366EGL5"/>
<feature type="domain" description="Nudix hydrolase" evidence="3">
    <location>
        <begin position="41"/>
        <end position="172"/>
    </location>
</feature>
<dbReference type="EMBL" id="QNRI01000001">
    <property type="protein sequence ID" value="RBP01473.1"/>
    <property type="molecule type" value="Genomic_DNA"/>
</dbReference>
<dbReference type="InterPro" id="IPR015797">
    <property type="entry name" value="NUDIX_hydrolase-like_dom_sf"/>
</dbReference>
<dbReference type="SUPFAM" id="SSF55811">
    <property type="entry name" value="Nudix"/>
    <property type="match status" value="1"/>
</dbReference>
<dbReference type="PROSITE" id="PS00893">
    <property type="entry name" value="NUDIX_BOX"/>
    <property type="match status" value="1"/>
</dbReference>
<gene>
    <name evidence="4" type="ORF">DES48_101210</name>
</gene>
<dbReference type="Gene3D" id="3.90.79.10">
    <property type="entry name" value="Nucleoside Triphosphate Pyrophosphohydrolase"/>
    <property type="match status" value="1"/>
</dbReference>
<reference evidence="4 5" key="1">
    <citation type="submission" date="2018-06" db="EMBL/GenBank/DDBJ databases">
        <title>Genomic Encyclopedia of Type Strains, Phase IV (KMG-IV): sequencing the most valuable type-strain genomes for metagenomic binning, comparative biology and taxonomic classification.</title>
        <authorList>
            <person name="Goeker M."/>
        </authorList>
    </citation>
    <scope>NUCLEOTIDE SEQUENCE [LARGE SCALE GENOMIC DNA]</scope>
    <source>
        <strain evidence="4 5">DSM 15140</strain>
    </source>
</reference>
<dbReference type="PANTHER" id="PTHR11839">
    <property type="entry name" value="UDP/ADP-SUGAR PYROPHOSPHATASE"/>
    <property type="match status" value="1"/>
</dbReference>
<dbReference type="GO" id="GO:0016787">
    <property type="term" value="F:hydrolase activity"/>
    <property type="evidence" value="ECO:0007669"/>
    <property type="project" value="UniProtKB-KW"/>
</dbReference>
<evidence type="ECO:0000256" key="1">
    <source>
        <dbReference type="ARBA" id="ARBA00001946"/>
    </source>
</evidence>
<dbReference type="STRING" id="200904.GCA_900168775_02107"/>
<dbReference type="Proteomes" id="UP000252254">
    <property type="component" value="Unassembled WGS sequence"/>
</dbReference>
<proteinExistence type="predicted"/>
<evidence type="ECO:0000313" key="4">
    <source>
        <dbReference type="EMBL" id="RBP01473.1"/>
    </source>
</evidence>